<keyword evidence="1" id="KW-0677">Repeat</keyword>
<evidence type="ECO:0000313" key="7">
    <source>
        <dbReference type="Proteomes" id="UP000515151"/>
    </source>
</evidence>
<dbReference type="Gene3D" id="1.25.40.20">
    <property type="entry name" value="Ankyrin repeat-containing domain"/>
    <property type="match status" value="1"/>
</dbReference>
<dbReference type="Pfam" id="PF13857">
    <property type="entry name" value="Ank_5"/>
    <property type="match status" value="1"/>
</dbReference>
<dbReference type="GeneID" id="116211279"/>
<feature type="region of interest" description="Disordered" evidence="4">
    <location>
        <begin position="499"/>
        <end position="530"/>
    </location>
</feature>
<dbReference type="Proteomes" id="UP000515151">
    <property type="component" value="Chromosome 6"/>
</dbReference>
<dbReference type="InterPro" id="IPR002110">
    <property type="entry name" value="Ankyrin_rpt"/>
</dbReference>
<keyword evidence="7" id="KW-1185">Reference proteome</keyword>
<dbReference type="PROSITE" id="PS50297">
    <property type="entry name" value="ANK_REP_REGION"/>
    <property type="match status" value="2"/>
</dbReference>
<evidence type="ECO:0000313" key="8">
    <source>
        <dbReference type="RefSeq" id="XP_031401448.1"/>
    </source>
</evidence>
<dbReference type="PANTHER" id="PTHR24126">
    <property type="entry name" value="ANKYRIN REPEAT, PH AND SEC7 DOMAIN CONTAINING PROTEIN SECG-RELATED"/>
    <property type="match status" value="1"/>
</dbReference>
<protein>
    <submittedName>
        <fullName evidence="8">Ankyrin repeat and sterile alpha motif domain-containing protein 1B-like</fullName>
    </submittedName>
</protein>
<proteinExistence type="predicted"/>
<dbReference type="SMART" id="SM00248">
    <property type="entry name" value="ANK"/>
    <property type="match status" value="9"/>
</dbReference>
<evidence type="ECO:0000313" key="6">
    <source>
        <dbReference type="Proteomes" id="UP000197138"/>
    </source>
</evidence>
<name>A0A218WUJ4_PUNGR</name>
<sequence length="654" mass="72817">MPPEYFPLRWESTGDQWWYASPIDWAAANGLYNIVRELLHLDTNLLIKLTSLRRIRRLETVWDDEAQFEDVARCRSKVAQRLLLESETKTGPNSLIRAGYGGWLLYTAASARDIHFVKKLLDRDPLLVFGEGEYGVTDMLYAASRSKNSEVFRLLFDFALFPCSIGGGDADKGEQGGGDGSSGFKSEMMNRAVHAAARGGNVEILRELLGECSNVLMYRDLQGSTLLHSASGRGQVEVVKYLILSFDNIAARDDQGNTALHVAAYRGYLSVVEVLIHSSPSLASIENNHGDTFLHLAVAGFRTPGFRRVDRQIELMKQLVGGKIIAMDDIINIRNKDGRTALHVAVSENIQTILVELLMTVRYINLNIRDNNNMTPLDLLRQRPRSASSEILIKQLISAGGISNCRDTQARSALLSHLKEGLGGSPGTSFLIPDAEIFLYTGIESTLDSRYDSPSVEHSRCLSEVSEINSCNSFGNYKISGSKKSVSSRLKFLFQWPRQRKDRRSPKSELGDDDNDPLDQSINASRNLGDFPIPLRQQYAKQSSLSNNKRVMSYQNSFPSPYTRKKFTTGLMHGVIQPRLHYMSADSHLSSYSGSPVSSPMASADKRKNADIRQSYSGNLEMNRKQGSFNKKLMNQYLCFGAQSLAVESSASVH</sequence>
<dbReference type="Pfam" id="PF00023">
    <property type="entry name" value="Ank"/>
    <property type="match status" value="1"/>
</dbReference>
<accession>A0A218WUJ4</accession>
<evidence type="ECO:0000256" key="2">
    <source>
        <dbReference type="ARBA" id="ARBA00023043"/>
    </source>
</evidence>
<keyword evidence="2 3" id="KW-0040">ANK repeat</keyword>
<organism evidence="5 6">
    <name type="scientific">Punica granatum</name>
    <name type="common">Pomegranate</name>
    <dbReference type="NCBI Taxonomy" id="22663"/>
    <lineage>
        <taxon>Eukaryota</taxon>
        <taxon>Viridiplantae</taxon>
        <taxon>Streptophyta</taxon>
        <taxon>Embryophyta</taxon>
        <taxon>Tracheophyta</taxon>
        <taxon>Spermatophyta</taxon>
        <taxon>Magnoliopsida</taxon>
        <taxon>eudicotyledons</taxon>
        <taxon>Gunneridae</taxon>
        <taxon>Pentapetalae</taxon>
        <taxon>rosids</taxon>
        <taxon>malvids</taxon>
        <taxon>Myrtales</taxon>
        <taxon>Lythraceae</taxon>
        <taxon>Punica</taxon>
    </lineage>
</organism>
<reference evidence="5" key="2">
    <citation type="submission" date="2017-06" db="EMBL/GenBank/DDBJ databases">
        <title>The pomegranate genome and the genomics of punicalagin biosynthesis.</title>
        <authorList>
            <person name="Xu C."/>
        </authorList>
    </citation>
    <scope>NUCLEOTIDE SEQUENCE [LARGE SCALE GENOMIC DNA]</scope>
    <source>
        <tissue evidence="5">Fresh leaf</tissue>
    </source>
</reference>
<evidence type="ECO:0000256" key="4">
    <source>
        <dbReference type="SAM" id="MobiDB-lite"/>
    </source>
</evidence>
<dbReference type="Proteomes" id="UP000197138">
    <property type="component" value="Unassembled WGS sequence"/>
</dbReference>
<dbReference type="InterPro" id="IPR036770">
    <property type="entry name" value="Ankyrin_rpt-contain_sf"/>
</dbReference>
<reference evidence="6" key="1">
    <citation type="journal article" date="2017" name="Plant J.">
        <title>The pomegranate (Punica granatum L.) genome and the genomics of punicalagin biosynthesis.</title>
        <authorList>
            <person name="Qin G."/>
            <person name="Xu C."/>
            <person name="Ming R."/>
            <person name="Tang H."/>
            <person name="Guyot R."/>
            <person name="Kramer E.M."/>
            <person name="Hu Y."/>
            <person name="Yi X."/>
            <person name="Qi Y."/>
            <person name="Xu X."/>
            <person name="Gao Z."/>
            <person name="Pan H."/>
            <person name="Jian J."/>
            <person name="Tian Y."/>
            <person name="Yue Z."/>
            <person name="Xu Y."/>
        </authorList>
    </citation>
    <scope>NUCLEOTIDE SEQUENCE [LARGE SCALE GENOMIC DNA]</scope>
    <source>
        <strain evidence="6">cv. Dabenzi</strain>
    </source>
</reference>
<dbReference type="EMBL" id="MTKT01003224">
    <property type="protein sequence ID" value="OWM76188.1"/>
    <property type="molecule type" value="Genomic_DNA"/>
</dbReference>
<dbReference type="Pfam" id="PF12796">
    <property type="entry name" value="Ank_2"/>
    <property type="match status" value="1"/>
</dbReference>
<feature type="repeat" description="ANK" evidence="3">
    <location>
        <begin position="222"/>
        <end position="254"/>
    </location>
</feature>
<dbReference type="PANTHER" id="PTHR24126:SF40">
    <property type="entry name" value="ANKYRIN REPEAT FAMILY PROTEIN"/>
    <property type="match status" value="1"/>
</dbReference>
<gene>
    <name evidence="8" type="primary">LOC116211279</name>
    <name evidence="5" type="ORF">CDL15_Pgr009834</name>
</gene>
<dbReference type="AlphaFoldDB" id="A0A218WUJ4"/>
<feature type="repeat" description="ANK" evidence="3">
    <location>
        <begin position="255"/>
        <end position="287"/>
    </location>
</feature>
<evidence type="ECO:0000313" key="5">
    <source>
        <dbReference type="EMBL" id="OWM76188.1"/>
    </source>
</evidence>
<reference evidence="8" key="4">
    <citation type="submission" date="2025-04" db="UniProtKB">
        <authorList>
            <consortium name="RefSeq"/>
        </authorList>
    </citation>
    <scope>IDENTIFICATION</scope>
    <source>
        <tissue evidence="8">Leaf</tissue>
    </source>
</reference>
<evidence type="ECO:0000256" key="1">
    <source>
        <dbReference type="ARBA" id="ARBA00022737"/>
    </source>
</evidence>
<reference evidence="7" key="3">
    <citation type="journal article" date="2020" name="Plant Biotechnol. J.">
        <title>The pomegranate (Punica granatum L.) draft genome dissects genetic divergence between soft- and hard-seeded cultivars.</title>
        <authorList>
            <person name="Luo X."/>
            <person name="Li H."/>
            <person name="Wu Z."/>
            <person name="Yao W."/>
            <person name="Zhao P."/>
            <person name="Cao D."/>
            <person name="Yu H."/>
            <person name="Li K."/>
            <person name="Poudel K."/>
            <person name="Zhao D."/>
            <person name="Zhang F."/>
            <person name="Xia X."/>
            <person name="Chen L."/>
            <person name="Wang Q."/>
            <person name="Jing D."/>
            <person name="Cao S."/>
        </authorList>
    </citation>
    <scope>NUCLEOTIDE SEQUENCE [LARGE SCALE GENOMIC DNA]</scope>
</reference>
<evidence type="ECO:0000256" key="3">
    <source>
        <dbReference type="PROSITE-ProRule" id="PRU00023"/>
    </source>
</evidence>
<dbReference type="OrthoDB" id="5314041at2759"/>
<dbReference type="RefSeq" id="XP_031401448.1">
    <property type="nucleotide sequence ID" value="XM_031545588.1"/>
</dbReference>
<dbReference type="SUPFAM" id="SSF48403">
    <property type="entry name" value="Ankyrin repeat"/>
    <property type="match status" value="1"/>
</dbReference>
<dbReference type="PROSITE" id="PS50088">
    <property type="entry name" value="ANK_REPEAT"/>
    <property type="match status" value="2"/>
</dbReference>